<dbReference type="Proteomes" id="UP001390339">
    <property type="component" value="Unassembled WGS sequence"/>
</dbReference>
<name>A0ABR2J7F3_9PEZI</name>
<keyword evidence="1" id="KW-1133">Transmembrane helix</keyword>
<feature type="transmembrane region" description="Helical" evidence="1">
    <location>
        <begin position="184"/>
        <end position="208"/>
    </location>
</feature>
<accession>A0ABR2J7F3</accession>
<organism evidence="2 3">
    <name type="scientific">Apiospora arundinis</name>
    <dbReference type="NCBI Taxonomy" id="335852"/>
    <lineage>
        <taxon>Eukaryota</taxon>
        <taxon>Fungi</taxon>
        <taxon>Dikarya</taxon>
        <taxon>Ascomycota</taxon>
        <taxon>Pezizomycotina</taxon>
        <taxon>Sordariomycetes</taxon>
        <taxon>Xylariomycetidae</taxon>
        <taxon>Amphisphaeriales</taxon>
        <taxon>Apiosporaceae</taxon>
        <taxon>Apiospora</taxon>
    </lineage>
</organism>
<comment type="caution">
    <text evidence="2">The sequence shown here is derived from an EMBL/GenBank/DDBJ whole genome shotgun (WGS) entry which is preliminary data.</text>
</comment>
<proteinExistence type="predicted"/>
<keyword evidence="3" id="KW-1185">Reference proteome</keyword>
<sequence length="309" mass="34795">MDEFLDVYSYLLTKSMVYELSETGSSEKYLNEKPIDWLRSDNIWVRATSVFIRSGLNTASAAPDIGAWQIERDSRVPTKERVLLGKQDNKDQCLNETTKFAARKARFLRNDTASPDKTNMLPYNSTIWLDGKEQHLQAPFLNTSSKCSKWFDGGLGVCLCLNGVPIDQPIDTHNPTGCISDTGYSWGFSGGVLGVALMLEGIWVFMTWTMWRWARARSTMVFMRRTGAGTIRNILDAAEVITEHLGDQHSAYTEKELSKQLQSSPPFGYVLETRNGVQHIGLRPIPTPSGDEETVLRKRAMVEHDTLYG</sequence>
<dbReference type="EMBL" id="JAPCWZ010000003">
    <property type="protein sequence ID" value="KAK8873585.1"/>
    <property type="molecule type" value="Genomic_DNA"/>
</dbReference>
<evidence type="ECO:0000313" key="2">
    <source>
        <dbReference type="EMBL" id="KAK8873585.1"/>
    </source>
</evidence>
<reference evidence="2 3" key="1">
    <citation type="journal article" date="2024" name="IMA Fungus">
        <title>Apiospora arundinis, a panoply of carbohydrate-active enzymes and secondary metabolites.</title>
        <authorList>
            <person name="Sorensen T."/>
            <person name="Petersen C."/>
            <person name="Muurmann A.T."/>
            <person name="Christiansen J.V."/>
            <person name="Brundto M.L."/>
            <person name="Overgaard C.K."/>
            <person name="Boysen A.T."/>
            <person name="Wollenberg R.D."/>
            <person name="Larsen T.O."/>
            <person name="Sorensen J.L."/>
            <person name="Nielsen K.L."/>
            <person name="Sondergaard T.E."/>
        </authorList>
    </citation>
    <scope>NUCLEOTIDE SEQUENCE [LARGE SCALE GENOMIC DNA]</scope>
    <source>
        <strain evidence="2 3">AAU 773</strain>
    </source>
</reference>
<keyword evidence="1" id="KW-0472">Membrane</keyword>
<gene>
    <name evidence="2" type="ORF">PGQ11_004099</name>
</gene>
<protein>
    <submittedName>
        <fullName evidence="2">Uncharacterized protein</fullName>
    </submittedName>
</protein>
<evidence type="ECO:0000313" key="3">
    <source>
        <dbReference type="Proteomes" id="UP001390339"/>
    </source>
</evidence>
<evidence type="ECO:0000256" key="1">
    <source>
        <dbReference type="SAM" id="Phobius"/>
    </source>
</evidence>
<keyword evidence="1" id="KW-0812">Transmembrane</keyword>